<feature type="compositionally biased region" description="Basic residues" evidence="1">
    <location>
        <begin position="270"/>
        <end position="284"/>
    </location>
</feature>
<gene>
    <name evidence="2" type="ORF">UFOPK3004_01481</name>
</gene>
<dbReference type="EMBL" id="CAFAAL010000164">
    <property type="protein sequence ID" value="CAB4814935.1"/>
    <property type="molecule type" value="Genomic_DNA"/>
</dbReference>
<evidence type="ECO:0000313" key="2">
    <source>
        <dbReference type="EMBL" id="CAB4814935.1"/>
    </source>
</evidence>
<sequence length="463" mass="50922">MTSGSTARKNKNQRVVVEKRIAMPEWLSREDRIAAPWIVVEGAAQRGEAFTDLVAHRMQVPVGADETSRCIRAHEMMHAKVSPTHVWVPGDVAYISIETMTVAEEFRVNMLVGAAGFPVMQYLADGSEKRTGERLAQNDDWNSLVHMTAATVGTKAFAGLISGVKSVRPEWVATLRELGRQMRKMWREATAHGTDDVASTEPWEAGTVGWAFTVEIARFIHRVLINESSEGEVPPDADALKGGTKGVPGKFAPVIEMSVNRPNRVDGRLGRRKRPTNVGRHPRHLDRLLTDPQRRIFDHRRRGQGGVVLIDQSGSMRLTDGDLWRIIEAAPGCVIIGYSHEPRSEGKPNLWVLADRGQVVDEVPAGNGGNGVDGPALNYALRRRKSGEPMLWVCDGHVTDETDDVHSELTEECARIVALNHIHQVPDVESAVKALTKAANGNVLKASAVGPIAQSQAWRSRME</sequence>
<evidence type="ECO:0000256" key="1">
    <source>
        <dbReference type="SAM" id="MobiDB-lite"/>
    </source>
</evidence>
<reference evidence="2" key="1">
    <citation type="submission" date="2020-05" db="EMBL/GenBank/DDBJ databases">
        <authorList>
            <person name="Chiriac C."/>
            <person name="Salcher M."/>
            <person name="Ghai R."/>
            <person name="Kavagutti S V."/>
        </authorList>
    </citation>
    <scope>NUCLEOTIDE SEQUENCE</scope>
</reference>
<accession>A0A6J6Z2H7</accession>
<proteinExistence type="predicted"/>
<feature type="region of interest" description="Disordered" evidence="1">
    <location>
        <begin position="264"/>
        <end position="284"/>
    </location>
</feature>
<protein>
    <submittedName>
        <fullName evidence="2">Unannotated protein</fullName>
    </submittedName>
</protein>
<dbReference type="AlphaFoldDB" id="A0A6J6Z2H7"/>
<name>A0A6J6Z2H7_9ZZZZ</name>
<organism evidence="2">
    <name type="scientific">freshwater metagenome</name>
    <dbReference type="NCBI Taxonomy" id="449393"/>
    <lineage>
        <taxon>unclassified sequences</taxon>
        <taxon>metagenomes</taxon>
        <taxon>ecological metagenomes</taxon>
    </lineage>
</organism>